<feature type="compositionally biased region" description="Low complexity" evidence="1">
    <location>
        <begin position="362"/>
        <end position="371"/>
    </location>
</feature>
<organism evidence="2 3">
    <name type="scientific">Mycena maculata</name>
    <dbReference type="NCBI Taxonomy" id="230809"/>
    <lineage>
        <taxon>Eukaryota</taxon>
        <taxon>Fungi</taxon>
        <taxon>Dikarya</taxon>
        <taxon>Basidiomycota</taxon>
        <taxon>Agaricomycotina</taxon>
        <taxon>Agaricomycetes</taxon>
        <taxon>Agaricomycetidae</taxon>
        <taxon>Agaricales</taxon>
        <taxon>Marasmiineae</taxon>
        <taxon>Mycenaceae</taxon>
        <taxon>Mycena</taxon>
    </lineage>
</organism>
<evidence type="ECO:0000256" key="1">
    <source>
        <dbReference type="SAM" id="MobiDB-lite"/>
    </source>
</evidence>
<comment type="caution">
    <text evidence="2">The sequence shown here is derived from an EMBL/GenBank/DDBJ whole genome shotgun (WGS) entry which is preliminary data.</text>
</comment>
<feature type="compositionally biased region" description="Polar residues" evidence="1">
    <location>
        <begin position="476"/>
        <end position="489"/>
    </location>
</feature>
<feature type="compositionally biased region" description="Basic residues" evidence="1">
    <location>
        <begin position="329"/>
        <end position="344"/>
    </location>
</feature>
<evidence type="ECO:0000313" key="2">
    <source>
        <dbReference type="EMBL" id="KAJ7714418.1"/>
    </source>
</evidence>
<evidence type="ECO:0008006" key="4">
    <source>
        <dbReference type="Google" id="ProtNLM"/>
    </source>
</evidence>
<feature type="region of interest" description="Disordered" evidence="1">
    <location>
        <begin position="458"/>
        <end position="503"/>
    </location>
</feature>
<name>A0AAD7H7M8_9AGAR</name>
<accession>A0AAD7H7M8</accession>
<dbReference type="AlphaFoldDB" id="A0AAD7H7M8"/>
<dbReference type="EMBL" id="JARJLG010000370">
    <property type="protein sequence ID" value="KAJ7714418.1"/>
    <property type="molecule type" value="Genomic_DNA"/>
</dbReference>
<feature type="region of interest" description="Disordered" evidence="1">
    <location>
        <begin position="267"/>
        <end position="291"/>
    </location>
</feature>
<proteinExistence type="predicted"/>
<dbReference type="Proteomes" id="UP001215280">
    <property type="component" value="Unassembled WGS sequence"/>
</dbReference>
<feature type="compositionally biased region" description="Basic and acidic residues" evidence="1">
    <location>
        <begin position="279"/>
        <end position="289"/>
    </location>
</feature>
<protein>
    <recommendedName>
        <fullName evidence="4">No apical meristem-associated C-terminal domain-containing protein</fullName>
    </recommendedName>
</protein>
<keyword evidence="3" id="KW-1185">Reference proteome</keyword>
<feature type="compositionally biased region" description="Pro residues" evidence="1">
    <location>
        <begin position="352"/>
        <end position="361"/>
    </location>
</feature>
<feature type="compositionally biased region" description="Basic and acidic residues" evidence="1">
    <location>
        <begin position="405"/>
        <end position="429"/>
    </location>
</feature>
<feature type="region of interest" description="Disordered" evidence="1">
    <location>
        <begin position="304"/>
        <end position="373"/>
    </location>
</feature>
<sequence length="503" mass="55373">MGRTSKPSSAKAAKPAKSGRTKTPTERGKAHQQKLKKAAKKNKTFDELDSEDEEGSEDDDVDEGDLKSGDKTMAFDWSDPALTQALITCIMEDRDIKRALYPPPGPNASTAKGGGKTKTSSHWQLCLNLLGEDPKYKEALAMVTTAKERLAYANKIKNSLRTCRVARMTRQYMDEMGQTGAGIRSADEIDMTVTNSFTTRWAEISSTCPWFFDMRELIAQRPNLIPIGLGHSGSEFDDDVLSTGPPPHADELDPTDAEGAVIAQGFDDNISSDDEEVERDTPFEIHDASDSDFPIELSTLVGSDIDYRPSDDAGLNAQMEEDDGEDKPKKKLKGKAGHASKKTPAHPGTSNPTPPPIPTAAPKPSKKTQAAEFADIAKTEEVTRQKELDLAKIKAQQSLKVLDLKSRLEAQKEERKREERQARREERREKLKIKQMKLQHAHELRMAQLTSSHTVGFSDTHLHASSSSHALPAYSNFGSVSSGPGSATSFDFEEYNLPPPSYE</sequence>
<gene>
    <name evidence="2" type="ORF">DFH07DRAFT_785780</name>
</gene>
<feature type="region of interest" description="Disordered" evidence="1">
    <location>
        <begin position="1"/>
        <end position="74"/>
    </location>
</feature>
<reference evidence="2" key="1">
    <citation type="submission" date="2023-03" db="EMBL/GenBank/DDBJ databases">
        <title>Massive genome expansion in bonnet fungi (Mycena s.s.) driven by repeated elements and novel gene families across ecological guilds.</title>
        <authorList>
            <consortium name="Lawrence Berkeley National Laboratory"/>
            <person name="Harder C.B."/>
            <person name="Miyauchi S."/>
            <person name="Viragh M."/>
            <person name="Kuo A."/>
            <person name="Thoen E."/>
            <person name="Andreopoulos B."/>
            <person name="Lu D."/>
            <person name="Skrede I."/>
            <person name="Drula E."/>
            <person name="Henrissat B."/>
            <person name="Morin E."/>
            <person name="Kohler A."/>
            <person name="Barry K."/>
            <person name="LaButti K."/>
            <person name="Morin E."/>
            <person name="Salamov A."/>
            <person name="Lipzen A."/>
            <person name="Mereny Z."/>
            <person name="Hegedus B."/>
            <person name="Baldrian P."/>
            <person name="Stursova M."/>
            <person name="Weitz H."/>
            <person name="Taylor A."/>
            <person name="Grigoriev I.V."/>
            <person name="Nagy L.G."/>
            <person name="Martin F."/>
            <person name="Kauserud H."/>
        </authorList>
    </citation>
    <scope>NUCLEOTIDE SEQUENCE</scope>
    <source>
        <strain evidence="2">CBHHK188m</strain>
    </source>
</reference>
<feature type="region of interest" description="Disordered" evidence="1">
    <location>
        <begin position="405"/>
        <end position="430"/>
    </location>
</feature>
<evidence type="ECO:0000313" key="3">
    <source>
        <dbReference type="Proteomes" id="UP001215280"/>
    </source>
</evidence>
<feature type="compositionally biased region" description="Low complexity" evidence="1">
    <location>
        <begin position="1"/>
        <end position="18"/>
    </location>
</feature>
<feature type="compositionally biased region" description="Acidic residues" evidence="1">
    <location>
        <begin position="47"/>
        <end position="63"/>
    </location>
</feature>
<feature type="compositionally biased region" description="Basic residues" evidence="1">
    <location>
        <begin position="30"/>
        <end position="42"/>
    </location>
</feature>